<dbReference type="AlphaFoldDB" id="A0A7I8LL38"/>
<gene>
    <name evidence="2" type="ORF">SI8410_18021435</name>
</gene>
<evidence type="ECO:0000313" key="3">
    <source>
        <dbReference type="Proteomes" id="UP000663760"/>
    </source>
</evidence>
<protein>
    <submittedName>
        <fullName evidence="2">Uncharacterized protein</fullName>
    </submittedName>
</protein>
<keyword evidence="1" id="KW-0472">Membrane</keyword>
<feature type="transmembrane region" description="Helical" evidence="1">
    <location>
        <begin position="54"/>
        <end position="74"/>
    </location>
</feature>
<keyword evidence="1" id="KW-0812">Transmembrane</keyword>
<dbReference type="EMBL" id="LR746281">
    <property type="protein sequence ID" value="CAA7410757.1"/>
    <property type="molecule type" value="Genomic_DNA"/>
</dbReference>
<evidence type="ECO:0000313" key="2">
    <source>
        <dbReference type="EMBL" id="CAA7410757.1"/>
    </source>
</evidence>
<dbReference type="Proteomes" id="UP000663760">
    <property type="component" value="Chromosome 18"/>
</dbReference>
<reference evidence="2" key="1">
    <citation type="submission" date="2020-02" db="EMBL/GenBank/DDBJ databases">
        <authorList>
            <person name="Scholz U."/>
            <person name="Mascher M."/>
            <person name="Fiebig A."/>
        </authorList>
    </citation>
    <scope>NUCLEOTIDE SEQUENCE</scope>
</reference>
<keyword evidence="3" id="KW-1185">Reference proteome</keyword>
<proteinExistence type="predicted"/>
<accession>A0A7I8LL38</accession>
<sequence>MSSMTLPISNVVSSFSSPMILSAPLIDAPPNNFYLPIALCKDFTQTYGINYIEMFSLVVCLNSICVFLSLVVFIEQPLRYRVVSCSSEKFEYLAIFTNVFMKSLANISYDATCTKLDMFDLYALT</sequence>
<keyword evidence="1" id="KW-1133">Transmembrane helix</keyword>
<evidence type="ECO:0000256" key="1">
    <source>
        <dbReference type="SAM" id="Phobius"/>
    </source>
</evidence>
<organism evidence="2 3">
    <name type="scientific">Spirodela intermedia</name>
    <name type="common">Intermediate duckweed</name>
    <dbReference type="NCBI Taxonomy" id="51605"/>
    <lineage>
        <taxon>Eukaryota</taxon>
        <taxon>Viridiplantae</taxon>
        <taxon>Streptophyta</taxon>
        <taxon>Embryophyta</taxon>
        <taxon>Tracheophyta</taxon>
        <taxon>Spermatophyta</taxon>
        <taxon>Magnoliopsida</taxon>
        <taxon>Liliopsida</taxon>
        <taxon>Araceae</taxon>
        <taxon>Lemnoideae</taxon>
        <taxon>Spirodela</taxon>
    </lineage>
</organism>
<name>A0A7I8LL38_SPIIN</name>